<dbReference type="AlphaFoldDB" id="A0A1X0NP42"/>
<dbReference type="GO" id="GO:0034058">
    <property type="term" value="P:endosomal vesicle fusion"/>
    <property type="evidence" value="ECO:0007669"/>
    <property type="project" value="TreeGrafter"/>
</dbReference>
<evidence type="ECO:0000259" key="6">
    <source>
        <dbReference type="PROSITE" id="PS50219"/>
    </source>
</evidence>
<dbReference type="GO" id="GO:0006914">
    <property type="term" value="P:autophagy"/>
    <property type="evidence" value="ECO:0007669"/>
    <property type="project" value="TreeGrafter"/>
</dbReference>
<evidence type="ECO:0000313" key="8">
    <source>
        <dbReference type="Proteomes" id="UP000192257"/>
    </source>
</evidence>
<evidence type="ECO:0000256" key="3">
    <source>
        <dbReference type="ARBA" id="ARBA00022490"/>
    </source>
</evidence>
<keyword evidence="3" id="KW-0963">Cytoplasm</keyword>
<dbReference type="GO" id="GO:0016020">
    <property type="term" value="C:membrane"/>
    <property type="evidence" value="ECO:0007669"/>
    <property type="project" value="TreeGrafter"/>
</dbReference>
<dbReference type="EMBL" id="NBCO01000032">
    <property type="protein sequence ID" value="ORC85900.1"/>
    <property type="molecule type" value="Genomic_DNA"/>
</dbReference>
<name>A0A1X0NP42_9TRYP</name>
<evidence type="ECO:0000256" key="2">
    <source>
        <dbReference type="ARBA" id="ARBA00022448"/>
    </source>
</evidence>
<dbReference type="STRING" id="67003.A0A1X0NP42"/>
<dbReference type="Pfam" id="PF10366">
    <property type="entry name" value="Vps39_1"/>
    <property type="match status" value="1"/>
</dbReference>
<dbReference type="InterPro" id="IPR032914">
    <property type="entry name" value="Vam6/VPS39/TRAP1"/>
</dbReference>
<keyword evidence="2" id="KW-0813">Transport</keyword>
<dbReference type="RefSeq" id="XP_028879966.1">
    <property type="nucleotide sequence ID" value="XM_029028842.1"/>
</dbReference>
<dbReference type="GeneID" id="39988622"/>
<protein>
    <submittedName>
        <fullName evidence="7">CNH domain-containing protein</fullName>
    </submittedName>
</protein>
<dbReference type="InterPro" id="IPR001180">
    <property type="entry name" value="CNH_dom"/>
</dbReference>
<accession>A0A1X0NP42</accession>
<dbReference type="PANTHER" id="PTHR12894:SF27">
    <property type="entry name" value="TRANSFORMING GROWTH FACTOR-BETA RECEPTOR-ASSOCIATED PROTEIN 1"/>
    <property type="match status" value="1"/>
</dbReference>
<dbReference type="GO" id="GO:0005737">
    <property type="term" value="C:cytoplasm"/>
    <property type="evidence" value="ECO:0007669"/>
    <property type="project" value="UniProtKB-SubCell"/>
</dbReference>
<evidence type="ECO:0000256" key="4">
    <source>
        <dbReference type="ARBA" id="ARBA00022927"/>
    </source>
</evidence>
<organism evidence="7 8">
    <name type="scientific">Trypanosoma theileri</name>
    <dbReference type="NCBI Taxonomy" id="67003"/>
    <lineage>
        <taxon>Eukaryota</taxon>
        <taxon>Discoba</taxon>
        <taxon>Euglenozoa</taxon>
        <taxon>Kinetoplastea</taxon>
        <taxon>Metakinetoplastina</taxon>
        <taxon>Trypanosomatida</taxon>
        <taxon>Trypanosomatidae</taxon>
        <taxon>Trypanosoma</taxon>
    </lineage>
</organism>
<dbReference type="VEuPathDB" id="TriTrypDB:TM35_000322150"/>
<gene>
    <name evidence="7" type="ORF">TM35_000322150</name>
</gene>
<dbReference type="Pfam" id="PF10367">
    <property type="entry name" value="zf-Vps39_C"/>
    <property type="match status" value="1"/>
</dbReference>
<dbReference type="OrthoDB" id="5325112at2759"/>
<dbReference type="InterPro" id="IPR019452">
    <property type="entry name" value="VPS39/TGF_beta_rcpt-assoc_1"/>
</dbReference>
<dbReference type="InterPro" id="IPR019453">
    <property type="entry name" value="VPS39/TGFA1_Znf"/>
</dbReference>
<evidence type="ECO:0000256" key="5">
    <source>
        <dbReference type="SAM" id="MobiDB-lite"/>
    </source>
</evidence>
<reference evidence="7 8" key="1">
    <citation type="submission" date="2017-03" db="EMBL/GenBank/DDBJ databases">
        <title>An alternative strategy for trypanosome survival in the mammalian bloodstream revealed through genome and transcriptome analysis of the ubiquitous bovine parasite Trypanosoma (Megatrypanum) theileri.</title>
        <authorList>
            <person name="Kelly S."/>
            <person name="Ivens A."/>
            <person name="Mott A."/>
            <person name="O'Neill E."/>
            <person name="Emms D."/>
            <person name="Macleod O."/>
            <person name="Voorheis P."/>
            <person name="Matthews J."/>
            <person name="Matthews K."/>
            <person name="Carrington M."/>
        </authorList>
    </citation>
    <scope>NUCLEOTIDE SEQUENCE [LARGE SCALE GENOMIC DNA]</scope>
    <source>
        <strain evidence="7">Edinburgh</strain>
    </source>
</reference>
<evidence type="ECO:0000256" key="1">
    <source>
        <dbReference type="ARBA" id="ARBA00004496"/>
    </source>
</evidence>
<evidence type="ECO:0000313" key="7">
    <source>
        <dbReference type="EMBL" id="ORC85900.1"/>
    </source>
</evidence>
<feature type="domain" description="CNH" evidence="6">
    <location>
        <begin position="16"/>
        <end position="308"/>
    </location>
</feature>
<feature type="region of interest" description="Disordered" evidence="5">
    <location>
        <begin position="744"/>
        <end position="763"/>
    </location>
</feature>
<keyword evidence="4" id="KW-0653">Protein transport</keyword>
<comment type="caution">
    <text evidence="7">The sequence shown here is derived from an EMBL/GenBank/DDBJ whole genome shotgun (WGS) entry which is preliminary data.</text>
</comment>
<dbReference type="PANTHER" id="PTHR12894">
    <property type="entry name" value="CNH DOMAIN CONTAINING"/>
    <property type="match status" value="1"/>
</dbReference>
<sequence length="1000" mass="112240">MSHEVFRLRELKQKLPYKIESIATAGNNFFLGTNDGKLVVYEVSTGSTCDAQCVYIHTSKHKQPIRMIIPIVEKEILLALAGDIIVVHHLPRLSRTHLDDLPEDRMPELGVVRGAKDVVAFHVKRQRGTFSLAVLQRKKIAVYDYHDESRAFVLTRDGLPAPDGARSLLWAGRRLLLAGRRGYALVDPAGSGPAGGGLPIPLPIPLSSSSSLAAPRLLSLDPVPEVLLGDARALHDGSPVPGTAAIHVPPPPACATYIHPFLLTANDVSGIEVHIPFLNTQPEGTPSTLCQMISIKNVDRISQRPFADFDARLPTRETSLDTLHKDITIALSTSSSTVYLLEEVSLQEQITALAAAKCFETGLLLSQLCINEVEQATVNSLKTQFALWSFIVKKDFKAAMLRFRDADVDPRLVIDLFPGFLTQRARESWQPPKEYTKSLDTTELAPHMQEAVTAFLDYAIPMRREIEESEKDALVLLEAIDTAILKAYVVIGQEHQLLHFLSEKNTCSLTETEVFLADSEEWVALIALWYQSKQHSRILGLLYTLGTTGERVSLESKTLLSPPQVVGFSFDSKVIHILQQVLSSPLLGGNSNSDFTSQSVIAKILANIVVNMEKSEKLYLLRRCVGVVTTIRYVQMLSWSEQDNIVLIERYTPWILANLPPHWSVTMFPPSLVQVQHHHTILQLLSTDMSKIGSVQSQERVVEWLSLLFGDACNTCKDAVMHNAYWENLAQLLLTHSTLLEGKEKTEQDKKEQKREEEKEKEEQKKLWRRRLDDFLRVSRYIDMEKAKLFFERPDVKKYAYTECAIIYQRLKLHEQAIRMFLYEAKQLKEAQDYATQVSRDGEDAFCVLLRLLLDPGDTGAPPLLEDAIAIINSSEGADPLTVLPMLPESTPIAAIADFMQHSLRDVSTRSHNAAIYANILQARIHQAELTLARERSKRAVMDLGTCCAVCHKKLRPGIVFMRFPNGVIVHQACMEDEHICPVTQEDFRRDIEPTAREAF</sequence>
<dbReference type="PROSITE" id="PS50219">
    <property type="entry name" value="CNH"/>
    <property type="match status" value="1"/>
</dbReference>
<dbReference type="GO" id="GO:0015031">
    <property type="term" value="P:protein transport"/>
    <property type="evidence" value="ECO:0007669"/>
    <property type="project" value="UniProtKB-KW"/>
</dbReference>
<comment type="subcellular location">
    <subcellularLocation>
        <location evidence="1">Cytoplasm</location>
    </subcellularLocation>
</comment>
<keyword evidence="8" id="KW-1185">Reference proteome</keyword>
<dbReference type="Proteomes" id="UP000192257">
    <property type="component" value="Unassembled WGS sequence"/>
</dbReference>
<proteinExistence type="predicted"/>